<dbReference type="GO" id="GO:0030313">
    <property type="term" value="C:cell envelope"/>
    <property type="evidence" value="ECO:0007669"/>
    <property type="project" value="UniProtKB-SubCell"/>
</dbReference>
<dbReference type="InterPro" id="IPR011081">
    <property type="entry name" value="Big_4"/>
</dbReference>
<dbReference type="EMBL" id="FUXA01000004">
    <property type="protein sequence ID" value="SJZ45019.1"/>
    <property type="molecule type" value="Genomic_DNA"/>
</dbReference>
<proteinExistence type="inferred from homology"/>
<comment type="catalytic activity">
    <reaction evidence="5">
        <text>The enzyme specifically hydrolyzes (1-&gt;4)-beta-D-galactosidic linkages in type I arabinogalactans.</text>
        <dbReference type="EC" id="3.2.1.89"/>
    </reaction>
</comment>
<keyword evidence="9" id="KW-1185">Reference proteome</keyword>
<dbReference type="Gene3D" id="2.60.40.10">
    <property type="entry name" value="Immunoglobulins"/>
    <property type="match status" value="2"/>
</dbReference>
<dbReference type="Pfam" id="PF07532">
    <property type="entry name" value="Big_4"/>
    <property type="match status" value="1"/>
</dbReference>
<dbReference type="Proteomes" id="UP000189857">
    <property type="component" value="Unassembled WGS sequence"/>
</dbReference>
<name>A0A1T4KRD5_9FIRM</name>
<organism evidence="8 9">
    <name type="scientific">Eubacterium ruminantium</name>
    <dbReference type="NCBI Taxonomy" id="42322"/>
    <lineage>
        <taxon>Bacteria</taxon>
        <taxon>Bacillati</taxon>
        <taxon>Bacillota</taxon>
        <taxon>Clostridia</taxon>
        <taxon>Eubacteriales</taxon>
        <taxon>Eubacteriaceae</taxon>
        <taxon>Eubacterium</taxon>
    </lineage>
</organism>
<dbReference type="InterPro" id="IPR011683">
    <property type="entry name" value="Glyco_hydro_53"/>
</dbReference>
<protein>
    <recommendedName>
        <fullName evidence="5">Arabinogalactan endo-beta-1,4-galactanase</fullName>
        <ecNumber evidence="5">3.2.1.89</ecNumber>
    </recommendedName>
</protein>
<dbReference type="Pfam" id="PF09479">
    <property type="entry name" value="Flg_new"/>
    <property type="match status" value="1"/>
</dbReference>
<evidence type="ECO:0000256" key="1">
    <source>
        <dbReference type="ARBA" id="ARBA00004196"/>
    </source>
</evidence>
<dbReference type="GO" id="GO:0015926">
    <property type="term" value="F:glucosidase activity"/>
    <property type="evidence" value="ECO:0007669"/>
    <property type="project" value="InterPro"/>
</dbReference>
<comment type="similarity">
    <text evidence="2 5">Belongs to the glycosyl hydrolase 53 family.</text>
</comment>
<reference evidence="8 9" key="1">
    <citation type="submission" date="2017-02" db="EMBL/GenBank/DDBJ databases">
        <authorList>
            <person name="Peterson S.W."/>
        </authorList>
    </citation>
    <scope>NUCLEOTIDE SEQUENCE [LARGE SCALE GENOMIC DNA]</scope>
    <source>
        <strain evidence="8 9">ATCC 17233</strain>
    </source>
</reference>
<dbReference type="Gene3D" id="2.60.120.260">
    <property type="entry name" value="Galactose-binding domain-like"/>
    <property type="match status" value="4"/>
</dbReference>
<feature type="transmembrane region" description="Helical" evidence="6">
    <location>
        <begin position="1545"/>
        <end position="1565"/>
    </location>
</feature>
<evidence type="ECO:0000256" key="3">
    <source>
        <dbReference type="ARBA" id="ARBA00022801"/>
    </source>
</evidence>
<dbReference type="Pfam" id="PF07745">
    <property type="entry name" value="Glyco_hydro_53"/>
    <property type="match status" value="1"/>
</dbReference>
<dbReference type="InterPro" id="IPR014756">
    <property type="entry name" value="Ig_E-set"/>
</dbReference>
<dbReference type="SUPFAM" id="SSF51445">
    <property type="entry name" value="(Trans)glycosidases"/>
    <property type="match status" value="1"/>
</dbReference>
<dbReference type="RefSeq" id="WP_159444058.1">
    <property type="nucleotide sequence ID" value="NZ_FMTO01000003.1"/>
</dbReference>
<keyword evidence="6" id="KW-0472">Membrane</keyword>
<feature type="domain" description="CBM6" evidence="7">
    <location>
        <begin position="68"/>
        <end position="191"/>
    </location>
</feature>
<dbReference type="Gene3D" id="3.20.20.80">
    <property type="entry name" value="Glycosidases"/>
    <property type="match status" value="1"/>
</dbReference>
<dbReference type="InterPro" id="IPR013783">
    <property type="entry name" value="Ig-like_fold"/>
</dbReference>
<dbReference type="GO" id="GO:0031218">
    <property type="term" value="F:arabinogalactan endo-1,4-beta-galactosidase activity"/>
    <property type="evidence" value="ECO:0007669"/>
    <property type="project" value="UniProtKB-EC"/>
</dbReference>
<evidence type="ECO:0000259" key="7">
    <source>
        <dbReference type="PROSITE" id="PS51175"/>
    </source>
</evidence>
<gene>
    <name evidence="8" type="ORF">SAMN02745110_00534</name>
</gene>
<sequence>MKGLLFKGAKRRVFAFMAAIALSFSLIGVVPVKTKSVNAAEGWTNKNLIVNGDFESDLRTGWTVPDTTNWDAFTNTWTSSTQGFTNNTSQVFHWYSENGGEYTIYQSVTIEEAGTYKITFDADGKNTDYDLWFKPENGNNTQVHSDIDSDWDVWASKGSGSVDLEAGNVTIQITLTVGAKGWGDMDNVKLWKFDGYSYTATPKSNTHQKGTENGATITVDSATENIASVTVSNDSDYTGTKYTMPDSDEQAVITFSAAYLDTLSVGSHTVTIGFSDGAQDVESTLTISDKPDHTATVSNSPYTKYDSTNAVSVTLENCKTTAISGVYLDNATDAIAATNYETSASDESAVITFKKDYLNGLTAGEHTAKVTFTDGADAKTGDFTVSVLPTGLQNGGFENGIGSYWNGGFAVSENDNNNNGKYLNLWVSNNGEASLVQNFKAESTGTFDISYKVIGDGNSGIAFWVNDEKIGEIEGGSYSWPEVTTTKSFDLKKDDIVKFEIKGTYSGTWAAIDDVQIVEHKDVQEELPVGLQNGDFEKSDYWVLPKDGPFDITYTNGKENENGGKNGTKYLAYWTNDLTKEYEATQTFKAEDDGEYIISYDYLGEGEVGLAMYIDGIAVESLEGDGWNEGNWTSKTTKTKFSLTKDKKVTFSIKGTTKNDKAYIKLDNIKIEKYVPKDREFYYDTTIATGAPVDTEELYVEKLDLANGFITGADISSYASIVASGATYKDAKGKVLSDEGFFKLLKESGVNYVRIRVWVDPKDANKNYYGGGNCDLATAKKLGKLATDAGMRVLIDFHYSDFWTDPSKQQAPKAWKNLSLTDKAATLKRWTIDSLTSLIEAGVDVGMVQIGNETTNGFCGENKMENMCTLFKAGSEGVQAVETAKNTKIMMAIHLTNPEKKGNFASFAAELKKYGVVYDVFATSFYPYWHGTLDNLYTQLNAVATNYDKYVMVAETSYVRTLEDGDGWANTESQSSYDSGKDEFPYDISEQGQVLHVRNVIKTVSSIKGGIGVFWWEPAWIPVENWADAEDQDSVLASNQAKWEKCGSGWAASYAAEYDPDDAGKWYGGSAVDNESWFDFDGTALESLQVYNMVRFGTTTEDYTIESIDAEYAFVEGEDYDLPAQIEVLMASGKTSEADVTWNMDQVKEAVKQGRGSYQIDGTYTYNGIEYEDMAILNLIIKPVNLLTNGSFEDGETGWDIERTNDGDKVTGDDPHDGSNSFHFWSDNEDGEDFEVTQTLTLEPGAYAFNGFLQGLAGVEGELFVIAGDDEYVAAYTLDGWRIWQNPTIERIIITEETEITVGFRTSYSTNEGGTIDDLTFYKVGDIFTVTFDNNGHGTAPEALIVVEGETIDEPDKLVADKKDQVEFTGWYTDKECKNKFDFDTKITKDITLYAGWKSTTKDDTDNANKYSFDTSSTGSTWTPGDGDMLFTVHGSIDDKNTINRYKGGYIAKYDKASGKVVGVLIVLNEEISSAVSGSLKLTIFSTFLESLEPGDYLLHIDFADGAVETIFTINAKAADASVKTDDKAATNSDGAPKTGDDTPVSAVMLILLISAAGLSYMLGLKREKRR</sequence>
<keyword evidence="6" id="KW-1133">Transmembrane helix</keyword>
<dbReference type="InterPro" id="IPR017853">
    <property type="entry name" value="GH"/>
</dbReference>
<comment type="subcellular location">
    <subcellularLocation>
        <location evidence="1">Cell envelope</location>
    </subcellularLocation>
</comment>
<dbReference type="EC" id="3.2.1.89" evidence="5"/>
<evidence type="ECO:0000256" key="6">
    <source>
        <dbReference type="SAM" id="Phobius"/>
    </source>
</evidence>
<dbReference type="InterPro" id="IPR013378">
    <property type="entry name" value="InlB-like_B-rpt"/>
</dbReference>
<keyword evidence="6" id="KW-0812">Transmembrane</keyword>
<dbReference type="PROSITE" id="PS51175">
    <property type="entry name" value="CBM6"/>
    <property type="match status" value="1"/>
</dbReference>
<dbReference type="PANTHER" id="PTHR34983:SF2">
    <property type="entry name" value="ENDO-BETA-1,4-GALACTANASE"/>
    <property type="match status" value="1"/>
</dbReference>
<dbReference type="InterPro" id="IPR005084">
    <property type="entry name" value="CBM6"/>
</dbReference>
<feature type="transmembrane region" description="Helical" evidence="6">
    <location>
        <begin position="12"/>
        <end position="32"/>
    </location>
</feature>
<evidence type="ECO:0000313" key="8">
    <source>
        <dbReference type="EMBL" id="SJZ45019.1"/>
    </source>
</evidence>
<dbReference type="GO" id="GO:0045490">
    <property type="term" value="P:pectin catabolic process"/>
    <property type="evidence" value="ECO:0007669"/>
    <property type="project" value="TreeGrafter"/>
</dbReference>
<evidence type="ECO:0000313" key="9">
    <source>
        <dbReference type="Proteomes" id="UP000189857"/>
    </source>
</evidence>
<dbReference type="GO" id="GO:0030246">
    <property type="term" value="F:carbohydrate binding"/>
    <property type="evidence" value="ECO:0007669"/>
    <property type="project" value="InterPro"/>
</dbReference>
<dbReference type="InterPro" id="IPR042229">
    <property type="entry name" value="Listeria/Bacterioides_rpt_sf"/>
</dbReference>
<dbReference type="Gene3D" id="2.60.40.4270">
    <property type="entry name" value="Listeria-Bacteroides repeat domain"/>
    <property type="match status" value="1"/>
</dbReference>
<evidence type="ECO:0000256" key="2">
    <source>
        <dbReference type="ARBA" id="ARBA00010687"/>
    </source>
</evidence>
<dbReference type="PANTHER" id="PTHR34983">
    <property type="entry name" value="ARABINOGALACTAN ENDO-BETA-1,4-GALACTANASE A"/>
    <property type="match status" value="1"/>
</dbReference>
<keyword evidence="3 5" id="KW-0378">Hydrolase</keyword>
<dbReference type="SUPFAM" id="SSF81296">
    <property type="entry name" value="E set domains"/>
    <property type="match status" value="1"/>
</dbReference>
<keyword evidence="4 5" id="KW-0326">Glycosidase</keyword>
<accession>A0A1T4KRD5</accession>
<evidence type="ECO:0000256" key="4">
    <source>
        <dbReference type="ARBA" id="ARBA00023295"/>
    </source>
</evidence>
<evidence type="ECO:0000256" key="5">
    <source>
        <dbReference type="RuleBase" id="RU361192"/>
    </source>
</evidence>